<dbReference type="AlphaFoldDB" id="A0A133S4K3"/>
<evidence type="ECO:0000313" key="1">
    <source>
        <dbReference type="EMBL" id="KXA64024.1"/>
    </source>
</evidence>
<dbReference type="Proteomes" id="UP000070226">
    <property type="component" value="Unassembled WGS sequence"/>
</dbReference>
<proteinExistence type="predicted"/>
<name>A0A133S4K3_9FIRM</name>
<evidence type="ECO:0000313" key="2">
    <source>
        <dbReference type="Proteomes" id="UP000070226"/>
    </source>
</evidence>
<organism evidence="1">
    <name type="scientific">Veillonella atypica</name>
    <dbReference type="NCBI Taxonomy" id="39777"/>
    <lineage>
        <taxon>Bacteria</taxon>
        <taxon>Bacillati</taxon>
        <taxon>Bacillota</taxon>
        <taxon>Negativicutes</taxon>
        <taxon>Veillonellales</taxon>
        <taxon>Veillonellaceae</taxon>
        <taxon>Veillonella</taxon>
    </lineage>
</organism>
<reference evidence="1 2" key="1">
    <citation type="submission" date="2016-01" db="EMBL/GenBank/DDBJ databases">
        <authorList>
            <person name="Oliw E.H."/>
        </authorList>
    </citation>
    <scope>NUCLEOTIDE SEQUENCE [LARGE SCALE GENOMIC DNA]</scope>
    <source>
        <strain evidence="1 2">CMW7756B</strain>
    </source>
</reference>
<gene>
    <name evidence="1" type="ORF">HMPREF3233_01076</name>
</gene>
<evidence type="ECO:0008006" key="3">
    <source>
        <dbReference type="Google" id="ProtNLM"/>
    </source>
</evidence>
<dbReference type="RefSeq" id="WP_197407322.1">
    <property type="nucleotide sequence ID" value="NZ_KQ958084.1"/>
</dbReference>
<feature type="non-terminal residue" evidence="1">
    <location>
        <position position="1"/>
    </location>
</feature>
<comment type="caution">
    <text evidence="1">The sequence shown here is derived from an EMBL/GenBank/DDBJ whole genome shotgun (WGS) entry which is preliminary data.</text>
</comment>
<accession>A0A133S4K3</accession>
<dbReference type="EMBL" id="LRQT01000042">
    <property type="protein sequence ID" value="KXA64024.1"/>
    <property type="molecule type" value="Genomic_DNA"/>
</dbReference>
<feature type="non-terminal residue" evidence="1">
    <location>
        <position position="224"/>
    </location>
</feature>
<sequence>SDGTKFESAKDNIAVVADGTNTLTVKLNKKLKGLDSVQTKTVELGDHTTPGGTTNITYNSGDKRIEYTTPGTTDTKKVATTDDIWTIQGNGTDVAPVNGKVNVKAGENILITTPATADGSMTINAVTPAVYTDKDGNKLTKDKDGKFHKDDGTEVAAADVITSIQDAAGNTTGGHSIVNNVGSAINNHATPGVTSPTYLDKLDAAAGDTKTQNAAVNVTDLHNT</sequence>
<protein>
    <recommendedName>
        <fullName evidence="3">Trimeric autotransporter adhesin YadA-like stalk domain-containing protein</fullName>
    </recommendedName>
</protein>